<accession>A0ABX1WZ52</accession>
<dbReference type="Proteomes" id="UP000732105">
    <property type="component" value="Unassembled WGS sequence"/>
</dbReference>
<dbReference type="NCBIfam" id="NF007757">
    <property type="entry name" value="PRK10438.1"/>
    <property type="match status" value="1"/>
</dbReference>
<gene>
    <name evidence="2" type="ORF">ELS83_16590</name>
</gene>
<protein>
    <submittedName>
        <fullName evidence="2">Amidohydrolase</fullName>
    </submittedName>
</protein>
<dbReference type="InterPro" id="IPR052737">
    <property type="entry name" value="Omega-amidase_YafV"/>
</dbReference>
<dbReference type="InterPro" id="IPR003010">
    <property type="entry name" value="C-N_Hydrolase"/>
</dbReference>
<comment type="caution">
    <text evidence="2">The sequence shown here is derived from an EMBL/GenBank/DDBJ whole genome shotgun (WGS) entry which is preliminary data.</text>
</comment>
<keyword evidence="3" id="KW-1185">Reference proteome</keyword>
<dbReference type="PROSITE" id="PS50263">
    <property type="entry name" value="CN_HYDROLASE"/>
    <property type="match status" value="1"/>
</dbReference>
<dbReference type="SUPFAM" id="SSF56317">
    <property type="entry name" value="Carbon-nitrogen hydrolase"/>
    <property type="match status" value="1"/>
</dbReference>
<dbReference type="PANTHER" id="PTHR47799">
    <property type="entry name" value="OMEGA-AMIDASE YAFV"/>
    <property type="match status" value="1"/>
</dbReference>
<evidence type="ECO:0000259" key="1">
    <source>
        <dbReference type="PROSITE" id="PS50263"/>
    </source>
</evidence>
<dbReference type="CDD" id="cd07575">
    <property type="entry name" value="Xc-1258_like"/>
    <property type="match status" value="1"/>
</dbReference>
<evidence type="ECO:0000313" key="2">
    <source>
        <dbReference type="EMBL" id="NOU61428.1"/>
    </source>
</evidence>
<dbReference type="InterPro" id="IPR036526">
    <property type="entry name" value="C-N_Hydrolase_sf"/>
</dbReference>
<dbReference type="RefSeq" id="WP_171596691.1">
    <property type="nucleotide sequence ID" value="NZ_RZNH01000033.1"/>
</dbReference>
<proteinExistence type="predicted"/>
<evidence type="ECO:0000313" key="3">
    <source>
        <dbReference type="Proteomes" id="UP000732105"/>
    </source>
</evidence>
<dbReference type="Gene3D" id="3.60.110.10">
    <property type="entry name" value="Carbon-nitrogen hydrolase"/>
    <property type="match status" value="1"/>
</dbReference>
<reference evidence="2 3" key="1">
    <citation type="submission" date="2018-12" db="EMBL/GenBank/DDBJ databases">
        <title>Marinifilum JC070 sp. nov., a marine bacterium isolated from Yongle Blue Hole in the South China Sea.</title>
        <authorList>
            <person name="Fu T."/>
        </authorList>
    </citation>
    <scope>NUCLEOTIDE SEQUENCE [LARGE SCALE GENOMIC DNA]</scope>
    <source>
        <strain evidence="2 3">JC070</strain>
    </source>
</reference>
<dbReference type="PANTHER" id="PTHR47799:SF1">
    <property type="entry name" value="OMEGA-AMIDASE YAFV"/>
    <property type="match status" value="1"/>
</dbReference>
<organism evidence="2 3">
    <name type="scientific">Marinifilum caeruleilacunae</name>
    <dbReference type="NCBI Taxonomy" id="2499076"/>
    <lineage>
        <taxon>Bacteria</taxon>
        <taxon>Pseudomonadati</taxon>
        <taxon>Bacteroidota</taxon>
        <taxon>Bacteroidia</taxon>
        <taxon>Marinilabiliales</taxon>
        <taxon>Marinifilaceae</taxon>
    </lineage>
</organism>
<feature type="domain" description="CN hydrolase" evidence="1">
    <location>
        <begin position="5"/>
        <end position="237"/>
    </location>
</feature>
<name>A0ABX1WZ52_9BACT</name>
<sequence length="260" mass="29760">MTDHLNVSLVQTELIWGNVEDNLAHFSKLIADAKLKTDLLVLPEMFTSGFLMDKKEEIAPFEEISVNWMQEKASQLGAVVVGSIIVNDEGDFFNRLFVVNAKGLMGTYDKRHLFRMGEEQNHFKAGTERLIFEIGKWRICPLVCYDLRFPVWSRGNNDYDLLLYVANWPEARREVWNTLLKARAIENQAYTAGVNRIGADGMNLSYSGDSSLFDAKGKLLVKCEDHQSEIQTYSISLNDLNQFRDKFPVFLDADSFQIDK</sequence>
<dbReference type="Pfam" id="PF00795">
    <property type="entry name" value="CN_hydrolase"/>
    <property type="match status" value="1"/>
</dbReference>
<dbReference type="EMBL" id="RZNH01000033">
    <property type="protein sequence ID" value="NOU61428.1"/>
    <property type="molecule type" value="Genomic_DNA"/>
</dbReference>